<name>A0A2N0P3L4_9GLOM</name>
<gene>
    <name evidence="2" type="ORF">RhiirA1_427354</name>
    <name evidence="1" type="ORF">RhiirA5_364981</name>
</gene>
<accession>A0A2N0P3L4</accession>
<dbReference type="EMBL" id="LLXJ01001628">
    <property type="protein sequence ID" value="PKC01373.1"/>
    <property type="molecule type" value="Genomic_DNA"/>
</dbReference>
<dbReference type="EMBL" id="LLXH01001441">
    <property type="protein sequence ID" value="PKC58906.1"/>
    <property type="molecule type" value="Genomic_DNA"/>
</dbReference>
<reference evidence="1 4" key="2">
    <citation type="submission" date="2017-09" db="EMBL/GenBank/DDBJ databases">
        <title>Extensive intraspecific genome diversity in a model arbuscular mycorrhizal fungus.</title>
        <authorList>
            <person name="Chen E.C."/>
            <person name="Morin E."/>
            <person name="Beaudet D."/>
            <person name="Noel J."/>
            <person name="Ndikumana S."/>
            <person name="Charron P."/>
            <person name="St-Onge C."/>
            <person name="Giorgi J."/>
            <person name="Grigoriev I.V."/>
            <person name="Roux C."/>
            <person name="Martin F.M."/>
            <person name="Corradi N."/>
        </authorList>
    </citation>
    <scope>NUCLEOTIDE SEQUENCE [LARGE SCALE GENOMIC DNA]</scope>
    <source>
        <strain evidence="1 4">A5</strain>
    </source>
</reference>
<reference evidence="2 3" key="4">
    <citation type="submission" date="2017-10" db="EMBL/GenBank/DDBJ databases">
        <title>Genome analyses suggest a sexual origin of heterokaryosis in a supposedly ancient asexual fungus.</title>
        <authorList>
            <person name="Corradi N."/>
            <person name="Sedzielewska K."/>
            <person name="Noel J."/>
            <person name="Charron P."/>
            <person name="Farinelli L."/>
            <person name="Marton T."/>
            <person name="Kruger M."/>
            <person name="Pelin A."/>
            <person name="Brachmann A."/>
            <person name="Corradi N."/>
        </authorList>
    </citation>
    <scope>NUCLEOTIDE SEQUENCE [LARGE SCALE GENOMIC DNA]</scope>
    <source>
        <strain evidence="2 3">A1</strain>
    </source>
</reference>
<sequence>LVSPPLKNTQFPDDWKLTKQALTKIMGPLGNWLLLQQAPKHEELVSKTYDEQLDRK</sequence>
<proteinExistence type="predicted"/>
<evidence type="ECO:0000313" key="1">
    <source>
        <dbReference type="EMBL" id="PKC01373.1"/>
    </source>
</evidence>
<reference evidence="2 3" key="3">
    <citation type="submission" date="2017-10" db="EMBL/GenBank/DDBJ databases">
        <title>Extensive intraspecific genome diversity in a model arbuscular mycorrhizal fungus.</title>
        <authorList>
            <person name="Chen E.C.H."/>
            <person name="Morin E."/>
            <person name="Baudet D."/>
            <person name="Noel J."/>
            <person name="Ndikumana S."/>
            <person name="Charron P."/>
            <person name="St-Onge C."/>
            <person name="Giorgi J."/>
            <person name="Grigoriev I.V."/>
            <person name="Roux C."/>
            <person name="Martin F.M."/>
            <person name="Corradi N."/>
        </authorList>
    </citation>
    <scope>NUCLEOTIDE SEQUENCE [LARGE SCALE GENOMIC DNA]</scope>
    <source>
        <strain evidence="2 3">A1</strain>
    </source>
</reference>
<protein>
    <submittedName>
        <fullName evidence="1">Uncharacterized protein</fullName>
    </submittedName>
</protein>
<reference evidence="1 4" key="1">
    <citation type="submission" date="2016-04" db="EMBL/GenBank/DDBJ databases">
        <title>Genome analyses suggest a sexual origin of heterokaryosis in a supposedly ancient asexual fungus.</title>
        <authorList>
            <person name="Ropars J."/>
            <person name="Sedzielewska K."/>
            <person name="Noel J."/>
            <person name="Charron P."/>
            <person name="Farinelli L."/>
            <person name="Marton T."/>
            <person name="Kruger M."/>
            <person name="Pelin A."/>
            <person name="Brachmann A."/>
            <person name="Corradi N."/>
        </authorList>
    </citation>
    <scope>NUCLEOTIDE SEQUENCE [LARGE SCALE GENOMIC DNA]</scope>
    <source>
        <strain evidence="1 4">A5</strain>
    </source>
</reference>
<feature type="non-terminal residue" evidence="1">
    <location>
        <position position="1"/>
    </location>
</feature>
<evidence type="ECO:0000313" key="3">
    <source>
        <dbReference type="Proteomes" id="UP000232688"/>
    </source>
</evidence>
<dbReference type="VEuPathDB" id="FungiDB:RhiirFUN_007886"/>
<dbReference type="Proteomes" id="UP000232722">
    <property type="component" value="Unassembled WGS sequence"/>
</dbReference>
<dbReference type="VEuPathDB" id="FungiDB:RhiirA1_427354"/>
<evidence type="ECO:0000313" key="4">
    <source>
        <dbReference type="Proteomes" id="UP000232722"/>
    </source>
</evidence>
<dbReference type="AlphaFoldDB" id="A0A2N0P3L4"/>
<dbReference type="Proteomes" id="UP000232688">
    <property type="component" value="Unassembled WGS sequence"/>
</dbReference>
<evidence type="ECO:0000313" key="2">
    <source>
        <dbReference type="EMBL" id="PKC58906.1"/>
    </source>
</evidence>
<comment type="caution">
    <text evidence="1">The sequence shown here is derived from an EMBL/GenBank/DDBJ whole genome shotgun (WGS) entry which is preliminary data.</text>
</comment>
<organism evidence="1 4">
    <name type="scientific">Rhizophagus irregularis</name>
    <dbReference type="NCBI Taxonomy" id="588596"/>
    <lineage>
        <taxon>Eukaryota</taxon>
        <taxon>Fungi</taxon>
        <taxon>Fungi incertae sedis</taxon>
        <taxon>Mucoromycota</taxon>
        <taxon>Glomeromycotina</taxon>
        <taxon>Glomeromycetes</taxon>
        <taxon>Glomerales</taxon>
        <taxon>Glomeraceae</taxon>
        <taxon>Rhizophagus</taxon>
    </lineage>
</organism>